<dbReference type="PANTHER" id="PTHR35841">
    <property type="entry name" value="PHOSPHONATES-BINDING PERIPLASMIC PROTEIN"/>
    <property type="match status" value="1"/>
</dbReference>
<evidence type="ECO:0000256" key="3">
    <source>
        <dbReference type="SAM" id="SignalP"/>
    </source>
</evidence>
<evidence type="ECO:0000256" key="2">
    <source>
        <dbReference type="ARBA" id="ARBA00022729"/>
    </source>
</evidence>
<dbReference type="PROSITE" id="PS51257">
    <property type="entry name" value="PROKAR_LIPOPROTEIN"/>
    <property type="match status" value="1"/>
</dbReference>
<evidence type="ECO:0000256" key="1">
    <source>
        <dbReference type="ARBA" id="ARBA00007162"/>
    </source>
</evidence>
<sequence>MKGSKKFIFTLSILMIAGMLLTACKSNWDAKLGTEENPIIFAAVPSGETERVTAGFEKMADLIYQNTGLVIEPFVATSYAGVIEALCQDPPKAHMASLATFSYILASEKGCAETALVSTRYGSASYNGQFIVSADSDYATLEDLKGATWCVPDAFSTSGVIIPTIMFQGVGIDVKTDLGEMVEAGSHEAAAAGVYNGDCDFATTYVDARTALEEDYPDIMDKTKVIALEPDIPNDGIQFVNGFPEETKAQLVAALLDLFNTDEGKEAMYEAYSWDGMEAHDDAFYDPFRQILDAAGVSAEDLAAN</sequence>
<feature type="signal peptide" evidence="3">
    <location>
        <begin position="1"/>
        <end position="22"/>
    </location>
</feature>
<dbReference type="AlphaFoldDB" id="A0A347ZT86"/>
<dbReference type="SUPFAM" id="SSF53850">
    <property type="entry name" value="Periplasmic binding protein-like II"/>
    <property type="match status" value="1"/>
</dbReference>
<dbReference type="InterPro" id="IPR005770">
    <property type="entry name" value="PhnD"/>
</dbReference>
<proteinExistence type="inferred from homology"/>
<feature type="chain" id="PRO_5030063631" evidence="3">
    <location>
        <begin position="23"/>
        <end position="305"/>
    </location>
</feature>
<dbReference type="Gene3D" id="3.40.190.10">
    <property type="entry name" value="Periplasmic binding protein-like II"/>
    <property type="match status" value="2"/>
</dbReference>
<keyword evidence="5" id="KW-1185">Reference proteome</keyword>
<dbReference type="GO" id="GO:0055085">
    <property type="term" value="P:transmembrane transport"/>
    <property type="evidence" value="ECO:0007669"/>
    <property type="project" value="InterPro"/>
</dbReference>
<keyword evidence="2 3" id="KW-0732">Signal</keyword>
<name>A0A347ZT86_9CHLR</name>
<accession>A0A347ZT86</accession>
<dbReference type="RefSeq" id="WP_116224059.1">
    <property type="nucleotide sequence ID" value="NZ_AP018437.1"/>
</dbReference>
<dbReference type="GO" id="GO:0043190">
    <property type="term" value="C:ATP-binding cassette (ABC) transporter complex"/>
    <property type="evidence" value="ECO:0007669"/>
    <property type="project" value="InterPro"/>
</dbReference>
<dbReference type="CDD" id="cd01071">
    <property type="entry name" value="PBP2_PhnD_like"/>
    <property type="match status" value="1"/>
</dbReference>
<dbReference type="Pfam" id="PF12974">
    <property type="entry name" value="Phosphonate-bd"/>
    <property type="match status" value="1"/>
</dbReference>
<dbReference type="PANTHER" id="PTHR35841:SF1">
    <property type="entry name" value="PHOSPHONATES-BINDING PERIPLASMIC PROTEIN"/>
    <property type="match status" value="1"/>
</dbReference>
<dbReference type="Proteomes" id="UP000256388">
    <property type="component" value="Unassembled WGS sequence"/>
</dbReference>
<gene>
    <name evidence="4" type="ORF">DFR64_0776</name>
</gene>
<evidence type="ECO:0000313" key="4">
    <source>
        <dbReference type="EMBL" id="REG10908.1"/>
    </source>
</evidence>
<comment type="similarity">
    <text evidence="1">Belongs to the phosphate/phosphite/phosphonate binding protein family.</text>
</comment>
<dbReference type="NCBIfam" id="TIGR01098">
    <property type="entry name" value="3A0109s03R"/>
    <property type="match status" value="1"/>
</dbReference>
<evidence type="ECO:0000313" key="5">
    <source>
        <dbReference type="Proteomes" id="UP000256388"/>
    </source>
</evidence>
<protein>
    <submittedName>
        <fullName evidence="4">Phosphonate transport system substrate-binding protein</fullName>
    </submittedName>
</protein>
<reference evidence="4 5" key="1">
    <citation type="submission" date="2018-08" db="EMBL/GenBank/DDBJ databases">
        <title>Genomic Encyclopedia of Type Strains, Phase IV (KMG-IV): sequencing the most valuable type-strain genomes for metagenomic binning, comparative biology and taxonomic classification.</title>
        <authorList>
            <person name="Goeker M."/>
        </authorList>
    </citation>
    <scope>NUCLEOTIDE SEQUENCE [LARGE SCALE GENOMIC DNA]</scope>
    <source>
        <strain evidence="4 5">DSM 23923</strain>
    </source>
</reference>
<dbReference type="EMBL" id="QUMS01000001">
    <property type="protein sequence ID" value="REG10908.1"/>
    <property type="molecule type" value="Genomic_DNA"/>
</dbReference>
<comment type="caution">
    <text evidence="4">The sequence shown here is derived from an EMBL/GenBank/DDBJ whole genome shotgun (WGS) entry which is preliminary data.</text>
</comment>
<organism evidence="4 5">
    <name type="scientific">Pelolinea submarina</name>
    <dbReference type="NCBI Taxonomy" id="913107"/>
    <lineage>
        <taxon>Bacteria</taxon>
        <taxon>Bacillati</taxon>
        <taxon>Chloroflexota</taxon>
        <taxon>Anaerolineae</taxon>
        <taxon>Anaerolineales</taxon>
        <taxon>Anaerolineaceae</taxon>
        <taxon>Pelolinea</taxon>
    </lineage>
</organism>
<dbReference type="OrthoDB" id="9776786at2"/>